<comment type="caution">
    <text evidence="5">The sequence shown here is derived from an EMBL/GenBank/DDBJ whole genome shotgun (WGS) entry which is preliminary data.</text>
</comment>
<reference evidence="5" key="1">
    <citation type="submission" date="2021-01" db="EMBL/GenBank/DDBJ databases">
        <title>Genome sequence of strain Noviherbaspirillum sp. DKR-6.</title>
        <authorList>
            <person name="Chaudhary D.K."/>
        </authorList>
    </citation>
    <scope>NUCLEOTIDE SEQUENCE</scope>
    <source>
        <strain evidence="5">DKR-6</strain>
    </source>
</reference>
<evidence type="ECO:0000256" key="3">
    <source>
        <dbReference type="PROSITE-ProRule" id="PRU00023"/>
    </source>
</evidence>
<dbReference type="EMBL" id="JAEPBG010000010">
    <property type="protein sequence ID" value="MBK4737069.1"/>
    <property type="molecule type" value="Genomic_DNA"/>
</dbReference>
<dbReference type="RefSeq" id="WP_200595079.1">
    <property type="nucleotide sequence ID" value="NZ_JAEPBG010000010.1"/>
</dbReference>
<feature type="compositionally biased region" description="Low complexity" evidence="4">
    <location>
        <begin position="11"/>
        <end position="37"/>
    </location>
</feature>
<feature type="repeat" description="ANK" evidence="3">
    <location>
        <begin position="687"/>
        <end position="719"/>
    </location>
</feature>
<dbReference type="PROSITE" id="PS50088">
    <property type="entry name" value="ANK_REPEAT"/>
    <property type="match status" value="2"/>
</dbReference>
<dbReference type="SMART" id="SM00248">
    <property type="entry name" value="ANK"/>
    <property type="match status" value="11"/>
</dbReference>
<name>A0A934T1L0_9BURK</name>
<evidence type="ECO:0000256" key="1">
    <source>
        <dbReference type="ARBA" id="ARBA00022737"/>
    </source>
</evidence>
<feature type="repeat" description="ANK" evidence="3">
    <location>
        <begin position="318"/>
        <end position="351"/>
    </location>
</feature>
<dbReference type="SUPFAM" id="SSF48403">
    <property type="entry name" value="Ankyrin repeat"/>
    <property type="match status" value="3"/>
</dbReference>
<keyword evidence="6" id="KW-1185">Reference proteome</keyword>
<dbReference type="PANTHER" id="PTHR24198">
    <property type="entry name" value="ANKYRIN REPEAT AND PROTEIN KINASE DOMAIN-CONTAINING PROTEIN"/>
    <property type="match status" value="1"/>
</dbReference>
<evidence type="ECO:0000256" key="4">
    <source>
        <dbReference type="SAM" id="MobiDB-lite"/>
    </source>
</evidence>
<dbReference type="InterPro" id="IPR002110">
    <property type="entry name" value="Ankyrin_rpt"/>
</dbReference>
<keyword evidence="2 3" id="KW-0040">ANK repeat</keyword>
<dbReference type="Gene3D" id="1.25.40.20">
    <property type="entry name" value="Ankyrin repeat-containing domain"/>
    <property type="match status" value="3"/>
</dbReference>
<dbReference type="InterPro" id="IPR036770">
    <property type="entry name" value="Ankyrin_rpt-contain_sf"/>
</dbReference>
<feature type="compositionally biased region" description="Pro residues" evidence="4">
    <location>
        <begin position="1"/>
        <end position="10"/>
    </location>
</feature>
<dbReference type="Proteomes" id="UP000622890">
    <property type="component" value="Unassembled WGS sequence"/>
</dbReference>
<feature type="region of interest" description="Disordered" evidence="4">
    <location>
        <begin position="101"/>
        <end position="150"/>
    </location>
</feature>
<gene>
    <name evidence="5" type="ORF">JJB74_20815</name>
</gene>
<protein>
    <submittedName>
        <fullName evidence="5">Ankyrin repeat domain-containing protein</fullName>
    </submittedName>
</protein>
<keyword evidence="1" id="KW-0677">Repeat</keyword>
<dbReference type="Pfam" id="PF12796">
    <property type="entry name" value="Ank_2"/>
    <property type="match status" value="3"/>
</dbReference>
<sequence length="849" mass="91117">MQNSISPPPTSSSASTELSIARGGATPTPAAPFAMQPAPQPALNAHNVAPTMLQPDAIEAQAPASVTTAPLLGAPAKRGAPDGGFDQHDANDAKRMRTQLPETPVQAPEPAQRTALAPAPDAQHAPGMDKDGMDVDTAVPSQPTANTANTATPALIEAILQGDRHRFRALLGQPGIDVNATDNTGATALHHVLRAGMDKEAELLLKVPGIDVNIKDEDDVTPLMCAAAHAQQTTVRALLACPGIDVHARNHKGYTAFEEAVSFENSDNLQQLFLVGIEEKGSRPQDQLLIAAAKGDIATVEALLADPEVDVNVEDAYGGNTALMLAAAHGHEAIFRRLLLVPGISLAKYNNGGFSILAQLALRGDECLLRRLLEMPGIDINQRTKPSNRSALYLAARFGNHDTALALLAMPGIDVHIGSPALVAAILNSHEGIVSMLIAMPGIKTDFEFNYGEYDMNTLIGSHESLALEWFRNENIFRLLLAMPNNDVNAIDCKDDTLLLSAVKAENEAAVRALLAMPDIRTDVKDAEGRTALCIAKEMGQEAIITMLRNHVPMLVPEPGTVLRFLRKVFTVHADEWQQTASSSASTSLDAANRLDELCESLQFGKLARADVLTALTSLDALPNDAPSSIAMALAFAVCTGHYRDADSRLDPDIFRALCNTGFHTAYDNVVRRFYAAVQHINLFHVDGMNLLGIAARDGNERMIRGLVRMGAYINLPSPNGKTALAIAVENRQWGACAELVFHGALPTLPLHDGYPALYHSVRDFGSDDYSSESLAYLIRYLRMQGVRFDIPVKNPDAAMRAQQPTVMLEKLHFASTKSWIKYGHIVLKSENEAPTSTASVPAGPVLPG</sequence>
<proteinExistence type="predicted"/>
<evidence type="ECO:0000313" key="5">
    <source>
        <dbReference type="EMBL" id="MBK4737069.1"/>
    </source>
</evidence>
<accession>A0A934T1L0</accession>
<organism evidence="5 6">
    <name type="scientific">Noviherbaspirillum pedocola</name>
    <dbReference type="NCBI Taxonomy" id="2801341"/>
    <lineage>
        <taxon>Bacteria</taxon>
        <taxon>Pseudomonadati</taxon>
        <taxon>Pseudomonadota</taxon>
        <taxon>Betaproteobacteria</taxon>
        <taxon>Burkholderiales</taxon>
        <taxon>Oxalobacteraceae</taxon>
        <taxon>Noviherbaspirillum</taxon>
    </lineage>
</organism>
<dbReference type="PANTHER" id="PTHR24198:SF165">
    <property type="entry name" value="ANKYRIN REPEAT-CONTAINING PROTEIN-RELATED"/>
    <property type="match status" value="1"/>
</dbReference>
<feature type="region of interest" description="Disordered" evidence="4">
    <location>
        <begin position="1"/>
        <end position="60"/>
    </location>
</feature>
<evidence type="ECO:0000256" key="2">
    <source>
        <dbReference type="ARBA" id="ARBA00023043"/>
    </source>
</evidence>
<dbReference type="AlphaFoldDB" id="A0A934T1L0"/>
<evidence type="ECO:0000313" key="6">
    <source>
        <dbReference type="Proteomes" id="UP000622890"/>
    </source>
</evidence>